<protein>
    <submittedName>
        <fullName evidence="1">Uncharacterized protein</fullName>
    </submittedName>
</protein>
<comment type="caution">
    <text evidence="1">The sequence shown here is derived from an EMBL/GenBank/DDBJ whole genome shotgun (WGS) entry which is preliminary data.</text>
</comment>
<evidence type="ECO:0000313" key="1">
    <source>
        <dbReference type="EMBL" id="CAJ1958866.1"/>
    </source>
</evidence>
<dbReference type="AlphaFoldDB" id="A0AAD2JKB6"/>
<accession>A0AAD2JKB6</accession>
<sequence>MITWHPNIRPCEYTLKCNSLECDQNDRSIDVFSNHVTIDEVRDVSIETTAPYAIHAGSFDEVTLIVFYWDGSRCCDDFGSLCTGYNGGESAQLPNVPEANFWNGGANPGAGNTETLIREAAGNALILVM</sequence>
<organism evidence="1 2">
    <name type="scientific">Cylindrotheca closterium</name>
    <dbReference type="NCBI Taxonomy" id="2856"/>
    <lineage>
        <taxon>Eukaryota</taxon>
        <taxon>Sar</taxon>
        <taxon>Stramenopiles</taxon>
        <taxon>Ochrophyta</taxon>
        <taxon>Bacillariophyta</taxon>
        <taxon>Bacillariophyceae</taxon>
        <taxon>Bacillariophycidae</taxon>
        <taxon>Bacillariales</taxon>
        <taxon>Bacillariaceae</taxon>
        <taxon>Cylindrotheca</taxon>
    </lineage>
</organism>
<dbReference type="EMBL" id="CAKOGP040001980">
    <property type="protein sequence ID" value="CAJ1958866.1"/>
    <property type="molecule type" value="Genomic_DNA"/>
</dbReference>
<name>A0AAD2JKB6_9STRA</name>
<evidence type="ECO:0000313" key="2">
    <source>
        <dbReference type="Proteomes" id="UP001295423"/>
    </source>
</evidence>
<dbReference type="Proteomes" id="UP001295423">
    <property type="component" value="Unassembled WGS sequence"/>
</dbReference>
<gene>
    <name evidence="1" type="ORF">CYCCA115_LOCUS17391</name>
</gene>
<reference evidence="1" key="1">
    <citation type="submission" date="2023-08" db="EMBL/GenBank/DDBJ databases">
        <authorList>
            <person name="Audoor S."/>
            <person name="Bilcke G."/>
        </authorList>
    </citation>
    <scope>NUCLEOTIDE SEQUENCE</scope>
</reference>
<proteinExistence type="predicted"/>
<keyword evidence="2" id="KW-1185">Reference proteome</keyword>